<evidence type="ECO:0000313" key="9">
    <source>
        <dbReference type="EMBL" id="KAE9290892.1"/>
    </source>
</evidence>
<dbReference type="EMBL" id="QXFX01000910">
    <property type="protein sequence ID" value="KAE9101032.1"/>
    <property type="molecule type" value="Genomic_DNA"/>
</dbReference>
<evidence type="ECO:0000313" key="11">
    <source>
        <dbReference type="Proteomes" id="UP000433483"/>
    </source>
</evidence>
<gene>
    <name evidence="9" type="ORF">PF001_g19409</name>
    <name evidence="8" type="ORF">PF002_g21317</name>
    <name evidence="7" type="ORF">PF004_g19619</name>
    <name evidence="6" type="ORF">PF005_g20539</name>
    <name evidence="5" type="ORF">PF006_g3989</name>
    <name evidence="3" type="ORF">PF007_g19907</name>
    <name evidence="1" type="ORF">PF009_g21463</name>
    <name evidence="4" type="ORF">PF010_g14587</name>
    <name evidence="2" type="ORF">PF011_g16708</name>
</gene>
<dbReference type="Proteomes" id="UP000440732">
    <property type="component" value="Unassembled WGS sequence"/>
</dbReference>
<evidence type="ECO:0000313" key="14">
    <source>
        <dbReference type="Proteomes" id="UP000440732"/>
    </source>
</evidence>
<evidence type="ECO:0000313" key="2">
    <source>
        <dbReference type="EMBL" id="KAE8994511.1"/>
    </source>
</evidence>
<evidence type="ECO:0000313" key="8">
    <source>
        <dbReference type="EMBL" id="KAE9202190.1"/>
    </source>
</evidence>
<dbReference type="EMBL" id="QXGA01000134">
    <property type="protein sequence ID" value="KAE9151757.1"/>
    <property type="molecule type" value="Genomic_DNA"/>
</dbReference>
<evidence type="ECO:0000313" key="4">
    <source>
        <dbReference type="EMBL" id="KAE9101032.1"/>
    </source>
</evidence>
<dbReference type="Proteomes" id="UP000441208">
    <property type="component" value="Unassembled WGS sequence"/>
</dbReference>
<name>A0A6A3WLN3_9STRA</name>
<evidence type="ECO:0000313" key="18">
    <source>
        <dbReference type="Proteomes" id="UP000488956"/>
    </source>
</evidence>
<evidence type="ECO:0000313" key="6">
    <source>
        <dbReference type="EMBL" id="KAE9187216.1"/>
    </source>
</evidence>
<proteinExistence type="predicted"/>
<evidence type="ECO:0000313" key="1">
    <source>
        <dbReference type="EMBL" id="KAE8928397.1"/>
    </source>
</evidence>
<dbReference type="Proteomes" id="UP000433483">
    <property type="component" value="Unassembled WGS sequence"/>
</dbReference>
<evidence type="ECO:0000313" key="3">
    <source>
        <dbReference type="EMBL" id="KAE9088621.1"/>
    </source>
</evidence>
<dbReference type="AlphaFoldDB" id="A0A6A3WLN3"/>
<dbReference type="EMBL" id="QXGC01001675">
    <property type="protein sequence ID" value="KAE9198177.1"/>
    <property type="molecule type" value="Genomic_DNA"/>
</dbReference>
<evidence type="ECO:0000313" key="15">
    <source>
        <dbReference type="Proteomes" id="UP000441208"/>
    </source>
</evidence>
<evidence type="ECO:0000313" key="17">
    <source>
        <dbReference type="Proteomes" id="UP000476176"/>
    </source>
</evidence>
<evidence type="ECO:0000313" key="5">
    <source>
        <dbReference type="EMBL" id="KAE9151757.1"/>
    </source>
</evidence>
<protein>
    <submittedName>
        <fullName evidence="6">Uncharacterized protein</fullName>
    </submittedName>
</protein>
<evidence type="ECO:0000313" key="10">
    <source>
        <dbReference type="Proteomes" id="UP000429523"/>
    </source>
</evidence>
<evidence type="ECO:0000313" key="13">
    <source>
        <dbReference type="Proteomes" id="UP000440367"/>
    </source>
</evidence>
<dbReference type="EMBL" id="QXGF01001686">
    <property type="protein sequence ID" value="KAE8928397.1"/>
    <property type="molecule type" value="Genomic_DNA"/>
</dbReference>
<dbReference type="Proteomes" id="UP000440367">
    <property type="component" value="Unassembled WGS sequence"/>
</dbReference>
<organism evidence="6 11">
    <name type="scientific">Phytophthora fragariae</name>
    <dbReference type="NCBI Taxonomy" id="53985"/>
    <lineage>
        <taxon>Eukaryota</taxon>
        <taxon>Sar</taxon>
        <taxon>Stramenopiles</taxon>
        <taxon>Oomycota</taxon>
        <taxon>Peronosporomycetes</taxon>
        <taxon>Peronosporales</taxon>
        <taxon>Peronosporaceae</taxon>
        <taxon>Phytophthora</taxon>
    </lineage>
</organism>
<sequence length="69" mass="7705">MVTLYVSFSEWVIRQGVQSVLGAVHTTTGLPWWATFVKRHSAPVATRGAEAEADDFVVVVLMEGLLFYY</sequence>
<dbReference type="Proteomes" id="UP000476176">
    <property type="component" value="Unassembled WGS sequence"/>
</dbReference>
<accession>A0A6A3WLN3</accession>
<dbReference type="Proteomes" id="UP000437068">
    <property type="component" value="Unassembled WGS sequence"/>
</dbReference>
<dbReference type="EMBL" id="QXGE01001570">
    <property type="protein sequence ID" value="KAE9290892.1"/>
    <property type="molecule type" value="Genomic_DNA"/>
</dbReference>
<reference evidence="10 11" key="1">
    <citation type="submission" date="2018-08" db="EMBL/GenBank/DDBJ databases">
        <title>Genomic investigation of the strawberry pathogen Phytophthora fragariae indicates pathogenicity is determined by transcriptional variation in three key races.</title>
        <authorList>
            <person name="Adams T.M."/>
            <person name="Armitage A.D."/>
            <person name="Sobczyk M.K."/>
            <person name="Bates H.J."/>
            <person name="Dunwell J.M."/>
            <person name="Nellist C.F."/>
            <person name="Harrison R.J."/>
        </authorList>
    </citation>
    <scope>NUCLEOTIDE SEQUENCE [LARGE SCALE GENOMIC DNA]</scope>
    <source>
        <strain evidence="9 12">A4</strain>
        <strain evidence="8 13">BC-1</strain>
        <strain evidence="7 17">BC-23</strain>
        <strain evidence="6 11">NOV-27</strain>
        <strain evidence="5 14">NOV-5</strain>
        <strain evidence="3 15">NOV-71</strain>
        <strain evidence="1 10">NOV-9</strain>
        <strain evidence="4 18">ONT-3</strain>
        <strain evidence="2 16">SCRP245</strain>
    </source>
</reference>
<evidence type="ECO:0000313" key="12">
    <source>
        <dbReference type="Proteomes" id="UP000437068"/>
    </source>
</evidence>
<dbReference type="Proteomes" id="UP000488956">
    <property type="component" value="Unassembled WGS sequence"/>
</dbReference>
<dbReference type="Proteomes" id="UP000429523">
    <property type="component" value="Unassembled WGS sequence"/>
</dbReference>
<dbReference type="Proteomes" id="UP000460718">
    <property type="component" value="Unassembled WGS sequence"/>
</dbReference>
<dbReference type="EMBL" id="QXGB01001672">
    <property type="protein sequence ID" value="KAE9187216.1"/>
    <property type="molecule type" value="Genomic_DNA"/>
</dbReference>
<dbReference type="EMBL" id="QXFZ01001549">
    <property type="protein sequence ID" value="KAE9088621.1"/>
    <property type="molecule type" value="Genomic_DNA"/>
</dbReference>
<comment type="caution">
    <text evidence="6">The sequence shown here is derived from an EMBL/GenBank/DDBJ whole genome shotgun (WGS) entry which is preliminary data.</text>
</comment>
<dbReference type="EMBL" id="QXGD01001625">
    <property type="protein sequence ID" value="KAE9202190.1"/>
    <property type="molecule type" value="Genomic_DNA"/>
</dbReference>
<dbReference type="EMBL" id="QXFW01001214">
    <property type="protein sequence ID" value="KAE8994511.1"/>
    <property type="molecule type" value="Genomic_DNA"/>
</dbReference>
<evidence type="ECO:0000313" key="7">
    <source>
        <dbReference type="EMBL" id="KAE9198177.1"/>
    </source>
</evidence>
<keyword evidence="11" id="KW-1185">Reference proteome</keyword>
<evidence type="ECO:0000313" key="16">
    <source>
        <dbReference type="Proteomes" id="UP000460718"/>
    </source>
</evidence>